<dbReference type="AlphaFoldDB" id="A0AAN9M8L1"/>
<evidence type="ECO:0000256" key="1">
    <source>
        <dbReference type="SAM" id="SignalP"/>
    </source>
</evidence>
<comment type="caution">
    <text evidence="2">The sequence shown here is derived from an EMBL/GenBank/DDBJ whole genome shotgun (WGS) entry which is preliminary data.</text>
</comment>
<reference evidence="2 3" key="1">
    <citation type="submission" date="2024-01" db="EMBL/GenBank/DDBJ databases">
        <title>The genomes of 5 underutilized Papilionoideae crops provide insights into root nodulation and disease resistanc.</title>
        <authorList>
            <person name="Jiang F."/>
        </authorList>
    </citation>
    <scope>NUCLEOTIDE SEQUENCE [LARGE SCALE GENOMIC DNA]</scope>
    <source>
        <strain evidence="2">LVBAO_FW01</strain>
        <tissue evidence="2">Leaves</tissue>
    </source>
</reference>
<evidence type="ECO:0000313" key="3">
    <source>
        <dbReference type="Proteomes" id="UP001367508"/>
    </source>
</evidence>
<feature type="chain" id="PRO_5042860180" description="Secreted protein" evidence="1">
    <location>
        <begin position="21"/>
        <end position="113"/>
    </location>
</feature>
<proteinExistence type="predicted"/>
<sequence length="113" mass="12871">MWRECRRCLVLLLKKISSLSLSLSICHSGLTCLLKVMLSVMTGPSKNEMTAKPHRRSNRTGLCVHGRTSWLALAAVSTSRKLNIRENLLRVYWSPRQWVCSIPARHFFMLSSG</sequence>
<feature type="signal peptide" evidence="1">
    <location>
        <begin position="1"/>
        <end position="20"/>
    </location>
</feature>
<evidence type="ECO:0000313" key="2">
    <source>
        <dbReference type="EMBL" id="KAK7349876.1"/>
    </source>
</evidence>
<dbReference type="EMBL" id="JAYMYQ010000002">
    <property type="protein sequence ID" value="KAK7349876.1"/>
    <property type="molecule type" value="Genomic_DNA"/>
</dbReference>
<accession>A0AAN9M8L1</accession>
<name>A0AAN9M8L1_CANGL</name>
<organism evidence="2 3">
    <name type="scientific">Canavalia gladiata</name>
    <name type="common">Sword bean</name>
    <name type="synonym">Dolichos gladiatus</name>
    <dbReference type="NCBI Taxonomy" id="3824"/>
    <lineage>
        <taxon>Eukaryota</taxon>
        <taxon>Viridiplantae</taxon>
        <taxon>Streptophyta</taxon>
        <taxon>Embryophyta</taxon>
        <taxon>Tracheophyta</taxon>
        <taxon>Spermatophyta</taxon>
        <taxon>Magnoliopsida</taxon>
        <taxon>eudicotyledons</taxon>
        <taxon>Gunneridae</taxon>
        <taxon>Pentapetalae</taxon>
        <taxon>rosids</taxon>
        <taxon>fabids</taxon>
        <taxon>Fabales</taxon>
        <taxon>Fabaceae</taxon>
        <taxon>Papilionoideae</taxon>
        <taxon>50 kb inversion clade</taxon>
        <taxon>NPAAA clade</taxon>
        <taxon>indigoferoid/millettioid clade</taxon>
        <taxon>Phaseoleae</taxon>
        <taxon>Canavalia</taxon>
    </lineage>
</organism>
<evidence type="ECO:0008006" key="4">
    <source>
        <dbReference type="Google" id="ProtNLM"/>
    </source>
</evidence>
<keyword evidence="3" id="KW-1185">Reference proteome</keyword>
<keyword evidence="1" id="KW-0732">Signal</keyword>
<dbReference type="Proteomes" id="UP001367508">
    <property type="component" value="Unassembled WGS sequence"/>
</dbReference>
<gene>
    <name evidence="2" type="ORF">VNO77_07679</name>
</gene>
<protein>
    <recommendedName>
        <fullName evidence="4">Secreted protein</fullName>
    </recommendedName>
</protein>